<organism evidence="2 3">
    <name type="scientific">Cannabis sativa</name>
    <name type="common">Hemp</name>
    <name type="synonym">Marijuana</name>
    <dbReference type="NCBI Taxonomy" id="3483"/>
    <lineage>
        <taxon>Eukaryota</taxon>
        <taxon>Viridiplantae</taxon>
        <taxon>Streptophyta</taxon>
        <taxon>Embryophyta</taxon>
        <taxon>Tracheophyta</taxon>
        <taxon>Spermatophyta</taxon>
        <taxon>Magnoliopsida</taxon>
        <taxon>eudicotyledons</taxon>
        <taxon>Gunneridae</taxon>
        <taxon>Pentapetalae</taxon>
        <taxon>rosids</taxon>
        <taxon>fabids</taxon>
        <taxon>Rosales</taxon>
        <taxon>Cannabaceae</taxon>
        <taxon>Cannabis</taxon>
    </lineage>
</organism>
<reference evidence="2" key="2">
    <citation type="submission" date="2021-03" db="UniProtKB">
        <authorList>
            <consortium name="EnsemblPlants"/>
        </authorList>
    </citation>
    <scope>IDENTIFICATION</scope>
</reference>
<protein>
    <submittedName>
        <fullName evidence="2">Uncharacterized protein</fullName>
    </submittedName>
</protein>
<dbReference type="AlphaFoldDB" id="A0A803PYM0"/>
<dbReference type="Proteomes" id="UP000596661">
    <property type="component" value="Chromosome 6"/>
</dbReference>
<keyword evidence="3" id="KW-1185">Reference proteome</keyword>
<feature type="compositionally biased region" description="Basic and acidic residues" evidence="1">
    <location>
        <begin position="239"/>
        <end position="257"/>
    </location>
</feature>
<evidence type="ECO:0000256" key="1">
    <source>
        <dbReference type="SAM" id="MobiDB-lite"/>
    </source>
</evidence>
<sequence length="418" mass="47055">MSDLSDSKRLDSGGGAFADETKRSDSFIPTSISEDEARAARIYTEVEEMGEDFEVPDYNSEEEWDVEGSETNSVDNTQLNEPFSSTSKPSASQRPHLPFTNPAIIPTQNVVVSILILRCGVTLHFHPFVKAILTRYNVSPFQLTLKSYCITLGFYAMVEGTVSNMRDWKSKWFYVFKMLGVRVDFNRRRNRSARSVLDPTRLEISKVLSGLLVQDCDWRLLCVTIKLREHKLIPKNAKLQREPAADSSKKQHKDVQDKRKKVMIDPTVRATDIVALQEKFVSDKFFSKIDGIPPEDLMPRSTELALQFMEAEEKVKVLESRVTELGCDLDNEKEIGKKQYDQAISDYIYTTLTKLPDFDFPVFGVEAVEMANAFCAMSPIEIQGLEGNFFPEDAKNANADEAADGASKVADDPNTPAS</sequence>
<feature type="compositionally biased region" description="Basic and acidic residues" evidence="1">
    <location>
        <begin position="1"/>
        <end position="11"/>
    </location>
</feature>
<feature type="compositionally biased region" description="Acidic residues" evidence="1">
    <location>
        <begin position="45"/>
        <end position="68"/>
    </location>
</feature>
<accession>A0A803PYM0</accession>
<proteinExistence type="predicted"/>
<name>A0A803PYM0_CANSA</name>
<evidence type="ECO:0000313" key="3">
    <source>
        <dbReference type="Proteomes" id="UP000596661"/>
    </source>
</evidence>
<feature type="region of interest" description="Disordered" evidence="1">
    <location>
        <begin position="1"/>
        <end position="95"/>
    </location>
</feature>
<reference evidence="2" key="1">
    <citation type="submission" date="2018-11" db="EMBL/GenBank/DDBJ databases">
        <authorList>
            <person name="Grassa J C."/>
        </authorList>
    </citation>
    <scope>NUCLEOTIDE SEQUENCE [LARGE SCALE GENOMIC DNA]</scope>
</reference>
<dbReference type="EnsemblPlants" id="evm.model.06.499">
    <property type="protein sequence ID" value="cds.evm.model.06.499"/>
    <property type="gene ID" value="evm.TU.06.499"/>
</dbReference>
<feature type="region of interest" description="Disordered" evidence="1">
    <location>
        <begin position="393"/>
        <end position="418"/>
    </location>
</feature>
<feature type="compositionally biased region" description="Polar residues" evidence="1">
    <location>
        <begin position="69"/>
        <end position="93"/>
    </location>
</feature>
<evidence type="ECO:0000313" key="2">
    <source>
        <dbReference type="EnsemblPlants" id="cds.evm.model.06.499"/>
    </source>
</evidence>
<dbReference type="Gramene" id="evm.model.06.499">
    <property type="protein sequence ID" value="cds.evm.model.06.499"/>
    <property type="gene ID" value="evm.TU.06.499"/>
</dbReference>
<feature type="region of interest" description="Disordered" evidence="1">
    <location>
        <begin position="238"/>
        <end position="259"/>
    </location>
</feature>
<dbReference type="EMBL" id="UZAU01000566">
    <property type="status" value="NOT_ANNOTATED_CDS"/>
    <property type="molecule type" value="Genomic_DNA"/>
</dbReference>
<feature type="compositionally biased region" description="Low complexity" evidence="1">
    <location>
        <begin position="396"/>
        <end position="406"/>
    </location>
</feature>